<reference evidence="2" key="1">
    <citation type="submission" date="2023-07" db="EMBL/GenBank/DDBJ databases">
        <title>Mycolicibacterium sp. nov., a novel bacterial species.</title>
        <authorList>
            <person name="Cao Y."/>
        </authorList>
    </citation>
    <scope>NUCLEOTIDE SEQUENCE</scope>
    <source>
        <strain evidence="2">KC 300</strain>
    </source>
</reference>
<keyword evidence="1" id="KW-1133">Transmembrane helix</keyword>
<dbReference type="RefSeq" id="WP_302912475.1">
    <property type="nucleotide sequence ID" value="NZ_JAUMSQ010000003.1"/>
</dbReference>
<evidence type="ECO:0008006" key="4">
    <source>
        <dbReference type="Google" id="ProtNLM"/>
    </source>
</evidence>
<feature type="transmembrane region" description="Helical" evidence="1">
    <location>
        <begin position="129"/>
        <end position="152"/>
    </location>
</feature>
<protein>
    <recommendedName>
        <fullName evidence="4">SPW repeat-containing protein</fullName>
    </recommendedName>
</protein>
<feature type="transmembrane region" description="Helical" evidence="1">
    <location>
        <begin position="88"/>
        <end position="108"/>
    </location>
</feature>
<keyword evidence="1" id="KW-0472">Membrane</keyword>
<dbReference type="Proteomes" id="UP001168823">
    <property type="component" value="Unassembled WGS sequence"/>
</dbReference>
<keyword evidence="1" id="KW-0812">Transmembrane</keyword>
<feature type="transmembrane region" description="Helical" evidence="1">
    <location>
        <begin position="36"/>
        <end position="54"/>
    </location>
</feature>
<feature type="transmembrane region" description="Helical" evidence="1">
    <location>
        <begin position="187"/>
        <end position="204"/>
    </location>
</feature>
<proteinExistence type="predicted"/>
<evidence type="ECO:0000256" key="1">
    <source>
        <dbReference type="SAM" id="Phobius"/>
    </source>
</evidence>
<organism evidence="2 3">
    <name type="scientific">Mycolicibacterium arseniciresistens</name>
    <dbReference type="NCBI Taxonomy" id="3062257"/>
    <lineage>
        <taxon>Bacteria</taxon>
        <taxon>Bacillati</taxon>
        <taxon>Actinomycetota</taxon>
        <taxon>Actinomycetes</taxon>
        <taxon>Mycobacteriales</taxon>
        <taxon>Mycobacteriaceae</taxon>
        <taxon>Mycolicibacterium</taxon>
    </lineage>
</organism>
<accession>A0ABT8U960</accession>
<evidence type="ECO:0000313" key="2">
    <source>
        <dbReference type="EMBL" id="MDO3634326.1"/>
    </source>
</evidence>
<feature type="transmembrane region" description="Helical" evidence="1">
    <location>
        <begin position="61"/>
        <end position="82"/>
    </location>
</feature>
<dbReference type="EMBL" id="JAUMSQ010000003">
    <property type="protein sequence ID" value="MDO3634326.1"/>
    <property type="molecule type" value="Genomic_DNA"/>
</dbReference>
<name>A0ABT8U960_9MYCO</name>
<sequence>MKRPGRLWTSLAALVVGIGAVIGAFAFSSTQVGQGLTLGLGAFIVFFASMSLLARDPVPGHWGVLVAGLTLAVLPWLGAGFVPDRGAAWTAGVAGVLALICGGIGWVTGDPPTKLGVNEYGSREVRPGVIAKWLSGAALALGAVAVVLAATFVRTSSAATVVIAGAGVLIAVTALWSLLAADPTRDYFKLSVVGLALFMAPWVVGFTAGVGAWTAWSLGFAATALGVAGYLRGEHLDAATVVRDDARTRYRERVHAAAR</sequence>
<comment type="caution">
    <text evidence="2">The sequence shown here is derived from an EMBL/GenBank/DDBJ whole genome shotgun (WGS) entry which is preliminary data.</text>
</comment>
<gene>
    <name evidence="2" type="ORF">Q2100_01040</name>
</gene>
<feature type="transmembrane region" description="Helical" evidence="1">
    <location>
        <begin position="158"/>
        <end position="180"/>
    </location>
</feature>
<keyword evidence="3" id="KW-1185">Reference proteome</keyword>
<evidence type="ECO:0000313" key="3">
    <source>
        <dbReference type="Proteomes" id="UP001168823"/>
    </source>
</evidence>